<sequence>MSSKTHHRSSSSKPPRPTQTQPALPLPSLSKSSPAIAMSYQVKLGQAPRPSGLSDNPSARSPSPELSFDLAAAVARVSDPNRKTFFDLAPEIRIQIYRHLFQGQVIVIRGQDYVIKGKKKEKAMRYERDREIGLNMMLVNKTCLAEVKAVALSVAVFDINFTSMLKVGSPNYLRKQEQFGRPELSNLRAIRIPEFPRAVEGFVHQLSNMPFLHDVAWVGPKRIDYYTTTRLGPFDPDFSWDRFLDRLQSACGQHWSTKEAIKQHVKLAATRINKPARFVLEPSVLFSWTHQCTFYADVLEETVWVTGTWYHGFSTPKRVAPQLFGASE</sequence>
<keyword evidence="3" id="KW-1185">Reference proteome</keyword>
<gene>
    <name evidence="2" type="ORF">H2200_010249</name>
</gene>
<name>A0AA38X2J6_9EURO</name>
<comment type="caution">
    <text evidence="2">The sequence shown here is derived from an EMBL/GenBank/DDBJ whole genome shotgun (WGS) entry which is preliminary data.</text>
</comment>
<evidence type="ECO:0000313" key="3">
    <source>
        <dbReference type="Proteomes" id="UP001172673"/>
    </source>
</evidence>
<feature type="region of interest" description="Disordered" evidence="1">
    <location>
        <begin position="1"/>
        <end position="64"/>
    </location>
</feature>
<reference evidence="2" key="1">
    <citation type="submission" date="2022-10" db="EMBL/GenBank/DDBJ databases">
        <title>Culturing micro-colonial fungi from biological soil crusts in the Mojave desert and describing Neophaeococcomyces mojavensis, and introducing the new genera and species Taxawa tesnikishii.</title>
        <authorList>
            <person name="Kurbessoian T."/>
            <person name="Stajich J.E."/>
        </authorList>
    </citation>
    <scope>NUCLEOTIDE SEQUENCE</scope>
    <source>
        <strain evidence="2">TK_41</strain>
    </source>
</reference>
<dbReference type="Proteomes" id="UP001172673">
    <property type="component" value="Unassembled WGS sequence"/>
</dbReference>
<evidence type="ECO:0000313" key="2">
    <source>
        <dbReference type="EMBL" id="KAJ9605592.1"/>
    </source>
</evidence>
<organism evidence="2 3">
    <name type="scientific">Cladophialophora chaetospira</name>
    <dbReference type="NCBI Taxonomy" id="386627"/>
    <lineage>
        <taxon>Eukaryota</taxon>
        <taxon>Fungi</taxon>
        <taxon>Dikarya</taxon>
        <taxon>Ascomycota</taxon>
        <taxon>Pezizomycotina</taxon>
        <taxon>Eurotiomycetes</taxon>
        <taxon>Chaetothyriomycetidae</taxon>
        <taxon>Chaetothyriales</taxon>
        <taxon>Herpotrichiellaceae</taxon>
        <taxon>Cladophialophora</taxon>
    </lineage>
</organism>
<dbReference type="AlphaFoldDB" id="A0AA38X2J6"/>
<accession>A0AA38X2J6</accession>
<feature type="compositionally biased region" description="Basic residues" evidence="1">
    <location>
        <begin position="1"/>
        <end position="10"/>
    </location>
</feature>
<evidence type="ECO:0000256" key="1">
    <source>
        <dbReference type="SAM" id="MobiDB-lite"/>
    </source>
</evidence>
<feature type="compositionally biased region" description="Low complexity" evidence="1">
    <location>
        <begin position="18"/>
        <end position="37"/>
    </location>
</feature>
<protein>
    <submittedName>
        <fullName evidence="2">Uncharacterized protein</fullName>
    </submittedName>
</protein>
<proteinExistence type="predicted"/>
<dbReference type="EMBL" id="JAPDRK010000016">
    <property type="protein sequence ID" value="KAJ9605592.1"/>
    <property type="molecule type" value="Genomic_DNA"/>
</dbReference>